<dbReference type="InterPro" id="IPR036249">
    <property type="entry name" value="Thioredoxin-like_sf"/>
</dbReference>
<dbReference type="OrthoDB" id="5516057at2"/>
<keyword evidence="4" id="KW-1185">Reference proteome</keyword>
<dbReference type="InterPro" id="IPR013740">
    <property type="entry name" value="Redoxin"/>
</dbReference>
<name>A0A1G6EDG6_9BACT</name>
<dbReference type="EMBL" id="FMXO01000017">
    <property type="protein sequence ID" value="SDB55388.1"/>
    <property type="molecule type" value="Genomic_DNA"/>
</dbReference>
<dbReference type="AlphaFoldDB" id="A0A1G6EDG6"/>
<sequence>MFSKRIFTSISMGCLLFCLTVNYAAAKNPPQVGDRLEDVMSYSLPAPGPEEHRTYLGLSPDQDSMTLQELEAAYVLVEVVGVYCPVCHTQAPDMVRLFHRIQRDTALSGKLAMVALAAGATPMEVEHLLRTWRFPFPILQDGDYSLHKILGEPDTPFTFLIDGEGNVLYAHLGRINPDNLFNELQKLP</sequence>
<proteinExistence type="predicted"/>
<dbReference type="InterPro" id="IPR013766">
    <property type="entry name" value="Thioredoxin_domain"/>
</dbReference>
<dbReference type="PROSITE" id="PS51352">
    <property type="entry name" value="THIOREDOXIN_2"/>
    <property type="match status" value="1"/>
</dbReference>
<gene>
    <name evidence="3" type="ORF">SAMN05660653_02771</name>
</gene>
<dbReference type="STRING" id="617002.SAMN05660653_02771"/>
<organism evidence="3 4">
    <name type="scientific">Desulfonatronum thiosulfatophilum</name>
    <dbReference type="NCBI Taxonomy" id="617002"/>
    <lineage>
        <taxon>Bacteria</taxon>
        <taxon>Pseudomonadati</taxon>
        <taxon>Thermodesulfobacteriota</taxon>
        <taxon>Desulfovibrionia</taxon>
        <taxon>Desulfovibrionales</taxon>
        <taxon>Desulfonatronaceae</taxon>
        <taxon>Desulfonatronum</taxon>
    </lineage>
</organism>
<dbReference type="SUPFAM" id="SSF52833">
    <property type="entry name" value="Thioredoxin-like"/>
    <property type="match status" value="1"/>
</dbReference>
<feature type="signal peptide" evidence="1">
    <location>
        <begin position="1"/>
        <end position="26"/>
    </location>
</feature>
<feature type="domain" description="Thioredoxin" evidence="2">
    <location>
        <begin position="40"/>
        <end position="188"/>
    </location>
</feature>
<feature type="chain" id="PRO_5011677758" evidence="1">
    <location>
        <begin position="27"/>
        <end position="188"/>
    </location>
</feature>
<dbReference type="GO" id="GO:0016491">
    <property type="term" value="F:oxidoreductase activity"/>
    <property type="evidence" value="ECO:0007669"/>
    <property type="project" value="InterPro"/>
</dbReference>
<evidence type="ECO:0000313" key="3">
    <source>
        <dbReference type="EMBL" id="SDB55388.1"/>
    </source>
</evidence>
<evidence type="ECO:0000259" key="2">
    <source>
        <dbReference type="PROSITE" id="PS51352"/>
    </source>
</evidence>
<evidence type="ECO:0000256" key="1">
    <source>
        <dbReference type="SAM" id="SignalP"/>
    </source>
</evidence>
<dbReference type="RefSeq" id="WP_161946345.1">
    <property type="nucleotide sequence ID" value="NZ_FMXO01000017.1"/>
</dbReference>
<keyword evidence="1" id="KW-0732">Signal</keyword>
<dbReference type="CDD" id="cd02966">
    <property type="entry name" value="TlpA_like_family"/>
    <property type="match status" value="1"/>
</dbReference>
<protein>
    <submittedName>
        <fullName evidence="3">Cytochrome oxidase Cu insertion factor, SCO1/SenC/PrrC family</fullName>
    </submittedName>
</protein>
<reference evidence="3 4" key="1">
    <citation type="submission" date="2016-10" db="EMBL/GenBank/DDBJ databases">
        <authorList>
            <person name="de Groot N.N."/>
        </authorList>
    </citation>
    <scope>NUCLEOTIDE SEQUENCE [LARGE SCALE GENOMIC DNA]</scope>
    <source>
        <strain evidence="3 4">ASO4-2</strain>
    </source>
</reference>
<accession>A0A1G6EDG6</accession>
<dbReference type="Pfam" id="PF08534">
    <property type="entry name" value="Redoxin"/>
    <property type="match status" value="1"/>
</dbReference>
<evidence type="ECO:0000313" key="4">
    <source>
        <dbReference type="Proteomes" id="UP000198771"/>
    </source>
</evidence>
<dbReference type="Gene3D" id="3.40.30.10">
    <property type="entry name" value="Glutaredoxin"/>
    <property type="match status" value="1"/>
</dbReference>
<dbReference type="Proteomes" id="UP000198771">
    <property type="component" value="Unassembled WGS sequence"/>
</dbReference>